<dbReference type="GO" id="GO:0016020">
    <property type="term" value="C:membrane"/>
    <property type="evidence" value="ECO:0007669"/>
    <property type="project" value="TreeGrafter"/>
</dbReference>
<keyword evidence="4" id="KW-1185">Reference proteome</keyword>
<organism evidence="3 4">
    <name type="scientific">Anguilla anguilla</name>
    <name type="common">European freshwater eel</name>
    <name type="synonym">Muraena anguilla</name>
    <dbReference type="NCBI Taxonomy" id="7936"/>
    <lineage>
        <taxon>Eukaryota</taxon>
        <taxon>Metazoa</taxon>
        <taxon>Chordata</taxon>
        <taxon>Craniata</taxon>
        <taxon>Vertebrata</taxon>
        <taxon>Euteleostomi</taxon>
        <taxon>Actinopterygii</taxon>
        <taxon>Neopterygii</taxon>
        <taxon>Teleostei</taxon>
        <taxon>Anguilliformes</taxon>
        <taxon>Anguillidae</taxon>
        <taxon>Anguilla</taxon>
    </lineage>
</organism>
<reference evidence="3" key="1">
    <citation type="submission" date="2021-01" db="EMBL/GenBank/DDBJ databases">
        <title>A chromosome-scale assembly of European eel, Anguilla anguilla.</title>
        <authorList>
            <person name="Henkel C."/>
            <person name="Jong-Raadsen S.A."/>
            <person name="Dufour S."/>
            <person name="Weltzien F.-A."/>
            <person name="Palstra A.P."/>
            <person name="Pelster B."/>
            <person name="Spaink H.P."/>
            <person name="Van Den Thillart G.E."/>
            <person name="Jansen H."/>
            <person name="Zahm M."/>
            <person name="Klopp C."/>
            <person name="Cedric C."/>
            <person name="Louis A."/>
            <person name="Berthelot C."/>
            <person name="Parey E."/>
            <person name="Roest Crollius H."/>
            <person name="Montfort J."/>
            <person name="Robinson-Rechavi M."/>
            <person name="Bucao C."/>
            <person name="Bouchez O."/>
            <person name="Gislard M."/>
            <person name="Lluch J."/>
            <person name="Milhes M."/>
            <person name="Lampietro C."/>
            <person name="Lopez Roques C."/>
            <person name="Donnadieu C."/>
            <person name="Braasch I."/>
            <person name="Desvignes T."/>
            <person name="Postlethwait J."/>
            <person name="Bobe J."/>
            <person name="Guiguen Y."/>
            <person name="Dirks R."/>
        </authorList>
    </citation>
    <scope>NUCLEOTIDE SEQUENCE</scope>
    <source>
        <strain evidence="3">Tag_6206</strain>
        <tissue evidence="3">Liver</tissue>
    </source>
</reference>
<dbReference type="SUPFAM" id="SSF50729">
    <property type="entry name" value="PH domain-like"/>
    <property type="match status" value="1"/>
</dbReference>
<proteinExistence type="inferred from homology"/>
<evidence type="ECO:0000313" key="4">
    <source>
        <dbReference type="Proteomes" id="UP001044222"/>
    </source>
</evidence>
<comment type="similarity">
    <text evidence="1">Belongs to the protein-tyrosine phosphatase family. Non-receptor class myotubularin subfamily.</text>
</comment>
<feature type="region of interest" description="Disordered" evidence="2">
    <location>
        <begin position="226"/>
        <end position="266"/>
    </location>
</feature>
<protein>
    <recommendedName>
        <fullName evidence="5">Myotubularin phosphatase domain-containing protein</fullName>
    </recommendedName>
</protein>
<dbReference type="GO" id="GO:0046856">
    <property type="term" value="P:phosphatidylinositol dephosphorylation"/>
    <property type="evidence" value="ECO:0007669"/>
    <property type="project" value="TreeGrafter"/>
</dbReference>
<dbReference type="Gene3D" id="2.30.29.30">
    <property type="entry name" value="Pleckstrin-homology domain (PH domain)/Phosphotyrosine-binding domain (PTB)"/>
    <property type="match status" value="1"/>
</dbReference>
<dbReference type="GO" id="GO:0005737">
    <property type="term" value="C:cytoplasm"/>
    <property type="evidence" value="ECO:0007669"/>
    <property type="project" value="TreeGrafter"/>
</dbReference>
<evidence type="ECO:0000256" key="2">
    <source>
        <dbReference type="SAM" id="MobiDB-lite"/>
    </source>
</evidence>
<gene>
    <name evidence="3" type="ORF">ANANG_G00104830</name>
</gene>
<dbReference type="PANTHER" id="PTHR10807:SF39">
    <property type="entry name" value="MYOTUBULARIN-RELATED PROTEIN 10"/>
    <property type="match status" value="1"/>
</dbReference>
<evidence type="ECO:0000256" key="1">
    <source>
        <dbReference type="ARBA" id="ARBA00007471"/>
    </source>
</evidence>
<evidence type="ECO:0000313" key="3">
    <source>
        <dbReference type="EMBL" id="KAG5848943.1"/>
    </source>
</evidence>
<dbReference type="Proteomes" id="UP001044222">
    <property type="component" value="Unassembled WGS sequence"/>
</dbReference>
<feature type="region of interest" description="Disordered" evidence="2">
    <location>
        <begin position="1"/>
        <end position="36"/>
    </location>
</feature>
<dbReference type="InterPro" id="IPR030564">
    <property type="entry name" value="Myotubularin"/>
</dbReference>
<feature type="compositionally biased region" description="Basic residues" evidence="2">
    <location>
        <begin position="11"/>
        <end position="21"/>
    </location>
</feature>
<dbReference type="EMBL" id="JAFIRN010000005">
    <property type="protein sequence ID" value="KAG5848943.1"/>
    <property type="molecule type" value="Genomic_DNA"/>
</dbReference>
<dbReference type="InterPro" id="IPR011993">
    <property type="entry name" value="PH-like_dom_sf"/>
</dbReference>
<comment type="caution">
    <text evidence="3">The sequence shown here is derived from an EMBL/GenBank/DDBJ whole genome shotgun (WGS) entry which is preliminary data.</text>
</comment>
<accession>A0A9D3MJR0</accession>
<sequence length="286" mass="31494">MFGPELQRPSRPGRRKKRRATERRGHGNEGASVNPPVLAGVSITECLGAEGRTEIAFLWGKPHAPGVLRGNLNGEIVVNEASFVRKCIGTDSSQDDLWGKLICTNFKISFITQDPSPRQKFHYVNRLLGEHDIPLACVEQVVTVNDAKGKRKVLGSNQKLKFSPTELIVYCKDFRVVRFRFDEAGPESAKKVCLAIAHYSQPADPQLLFGFEYVGKRYHASGDQVNGADQGAACRRPSLTAPATGTERSSARGRRSGGCAPSTKATPSLPVFRSTLWFRCPWPTRT</sequence>
<name>A0A9D3MJR0_ANGAN</name>
<dbReference type="PANTHER" id="PTHR10807">
    <property type="entry name" value="MYOTUBULARIN-RELATED"/>
    <property type="match status" value="1"/>
</dbReference>
<dbReference type="AlphaFoldDB" id="A0A9D3MJR0"/>
<evidence type="ECO:0008006" key="5">
    <source>
        <dbReference type="Google" id="ProtNLM"/>
    </source>
</evidence>